<feature type="transmembrane region" description="Helical" evidence="1">
    <location>
        <begin position="293"/>
        <end position="316"/>
    </location>
</feature>
<gene>
    <name evidence="2" type="ORF">B0T24DRAFT_305137</name>
</gene>
<feature type="transmembrane region" description="Helical" evidence="1">
    <location>
        <begin position="375"/>
        <end position="395"/>
    </location>
</feature>
<feature type="transmembrane region" description="Helical" evidence="1">
    <location>
        <begin position="175"/>
        <end position="199"/>
    </location>
</feature>
<evidence type="ECO:0000313" key="2">
    <source>
        <dbReference type="EMBL" id="KAK3371095.1"/>
    </source>
</evidence>
<feature type="transmembrane region" description="Helical" evidence="1">
    <location>
        <begin position="242"/>
        <end position="265"/>
    </location>
</feature>
<dbReference type="Proteomes" id="UP001287356">
    <property type="component" value="Unassembled WGS sequence"/>
</dbReference>
<feature type="transmembrane region" description="Helical" evidence="1">
    <location>
        <begin position="134"/>
        <end position="154"/>
    </location>
</feature>
<proteinExistence type="predicted"/>
<reference evidence="2" key="2">
    <citation type="submission" date="2023-06" db="EMBL/GenBank/DDBJ databases">
        <authorList>
            <consortium name="Lawrence Berkeley National Laboratory"/>
            <person name="Haridas S."/>
            <person name="Hensen N."/>
            <person name="Bonometti L."/>
            <person name="Westerberg I."/>
            <person name="Brannstrom I.O."/>
            <person name="Guillou S."/>
            <person name="Cros-Aarteil S."/>
            <person name="Calhoun S."/>
            <person name="Kuo A."/>
            <person name="Mondo S."/>
            <person name="Pangilinan J."/>
            <person name="Riley R."/>
            <person name="Labutti K."/>
            <person name="Andreopoulos B."/>
            <person name="Lipzen A."/>
            <person name="Chen C."/>
            <person name="Yanf M."/>
            <person name="Daum C."/>
            <person name="Ng V."/>
            <person name="Clum A."/>
            <person name="Steindorff A."/>
            <person name="Ohm R."/>
            <person name="Martin F."/>
            <person name="Silar P."/>
            <person name="Natvig D."/>
            <person name="Lalanne C."/>
            <person name="Gautier V."/>
            <person name="Ament-Velasquez S.L."/>
            <person name="Kruys A."/>
            <person name="Hutchinson M.I."/>
            <person name="Powell A.J."/>
            <person name="Barry K."/>
            <person name="Miller A.N."/>
            <person name="Grigoriev I.V."/>
            <person name="Debuchy R."/>
            <person name="Gladieux P."/>
            <person name="Thoren M.H."/>
            <person name="Johannesson H."/>
        </authorList>
    </citation>
    <scope>NUCLEOTIDE SEQUENCE</scope>
    <source>
        <strain evidence="2">CBS 958.72</strain>
    </source>
</reference>
<comment type="caution">
    <text evidence="2">The sequence shown here is derived from an EMBL/GenBank/DDBJ whole genome shotgun (WGS) entry which is preliminary data.</text>
</comment>
<feature type="transmembrane region" description="Helical" evidence="1">
    <location>
        <begin position="336"/>
        <end position="355"/>
    </location>
</feature>
<keyword evidence="1" id="KW-0472">Membrane</keyword>
<keyword evidence="1" id="KW-1133">Transmembrane helix</keyword>
<organism evidence="2 3">
    <name type="scientific">Lasiosphaeria ovina</name>
    <dbReference type="NCBI Taxonomy" id="92902"/>
    <lineage>
        <taxon>Eukaryota</taxon>
        <taxon>Fungi</taxon>
        <taxon>Dikarya</taxon>
        <taxon>Ascomycota</taxon>
        <taxon>Pezizomycotina</taxon>
        <taxon>Sordariomycetes</taxon>
        <taxon>Sordariomycetidae</taxon>
        <taxon>Sordariales</taxon>
        <taxon>Lasiosphaeriaceae</taxon>
        <taxon>Lasiosphaeria</taxon>
    </lineage>
</organism>
<feature type="transmembrane region" description="Helical" evidence="1">
    <location>
        <begin position="211"/>
        <end position="230"/>
    </location>
</feature>
<dbReference type="AlphaFoldDB" id="A0AAE0K7J7"/>
<name>A0AAE0K7J7_9PEZI</name>
<dbReference type="EMBL" id="JAULSN010000005">
    <property type="protein sequence ID" value="KAK3371095.1"/>
    <property type="molecule type" value="Genomic_DNA"/>
</dbReference>
<keyword evidence="1" id="KW-0812">Transmembrane</keyword>
<sequence length="454" mass="51732">MDFNITFTYPNWTAPPIAQLNFSTDCTIVAAWAKTWLSDGVGVNDLATADHFRQALPAQLRLVPSDGQLVDWFRTLLEIRKRARMNGKVYNSSNPDPWLNVTVNPFKVCLDDVCQAIPWNGVPDITGPGVMTSAWIQAVLATIFALLAAWEWFLRQKHTVAGKKLQLVFYAFNQALDVFVNGALILSLCINVAAFALMLQRQDVGDGAQLALAHDMVVFSFSACLFPAIMHEQVHGDSGRTGSRYLILFIDIILYLVVGNMAPIVSNKFESTDSWEVYCFWDIIPTERRFTGLIVWITSILFWAWVLLFFFLPWALKKPLPKVARWLKKGRKIMDVYIIGAYGFLTWYILITITVVRQLLLQRSGFGSEDLRWSFGQILSLGTWLPVLIELYYLFKSKFTAHLYHTPIITTTRRWPTGNRRGRYSGRASCVQRSVKFTDLEFPLHCHRPTKTGS</sequence>
<evidence type="ECO:0000313" key="3">
    <source>
        <dbReference type="Proteomes" id="UP001287356"/>
    </source>
</evidence>
<keyword evidence="3" id="KW-1185">Reference proteome</keyword>
<accession>A0AAE0K7J7</accession>
<evidence type="ECO:0000256" key="1">
    <source>
        <dbReference type="SAM" id="Phobius"/>
    </source>
</evidence>
<protein>
    <submittedName>
        <fullName evidence="2">Uncharacterized protein</fullName>
    </submittedName>
</protein>
<reference evidence="2" key="1">
    <citation type="journal article" date="2023" name="Mol. Phylogenet. Evol.">
        <title>Genome-scale phylogeny and comparative genomics of the fungal order Sordariales.</title>
        <authorList>
            <person name="Hensen N."/>
            <person name="Bonometti L."/>
            <person name="Westerberg I."/>
            <person name="Brannstrom I.O."/>
            <person name="Guillou S."/>
            <person name="Cros-Aarteil S."/>
            <person name="Calhoun S."/>
            <person name="Haridas S."/>
            <person name="Kuo A."/>
            <person name="Mondo S."/>
            <person name="Pangilinan J."/>
            <person name="Riley R."/>
            <person name="LaButti K."/>
            <person name="Andreopoulos B."/>
            <person name="Lipzen A."/>
            <person name="Chen C."/>
            <person name="Yan M."/>
            <person name="Daum C."/>
            <person name="Ng V."/>
            <person name="Clum A."/>
            <person name="Steindorff A."/>
            <person name="Ohm R.A."/>
            <person name="Martin F."/>
            <person name="Silar P."/>
            <person name="Natvig D.O."/>
            <person name="Lalanne C."/>
            <person name="Gautier V."/>
            <person name="Ament-Velasquez S.L."/>
            <person name="Kruys A."/>
            <person name="Hutchinson M.I."/>
            <person name="Powell A.J."/>
            <person name="Barry K."/>
            <person name="Miller A.N."/>
            <person name="Grigoriev I.V."/>
            <person name="Debuchy R."/>
            <person name="Gladieux P."/>
            <person name="Hiltunen Thoren M."/>
            <person name="Johannesson H."/>
        </authorList>
    </citation>
    <scope>NUCLEOTIDE SEQUENCE</scope>
    <source>
        <strain evidence="2">CBS 958.72</strain>
    </source>
</reference>